<name>A0A6M0IDW3_9BACT</name>
<dbReference type="InterPro" id="IPR057263">
    <property type="entry name" value="COR-B"/>
</dbReference>
<evidence type="ECO:0000259" key="11">
    <source>
        <dbReference type="PROSITE" id="PS51424"/>
    </source>
</evidence>
<dbReference type="Gene3D" id="1.10.10.2200">
    <property type="match status" value="1"/>
</dbReference>
<evidence type="ECO:0000256" key="6">
    <source>
        <dbReference type="ARBA" id="ARBA00022777"/>
    </source>
</evidence>
<keyword evidence="13" id="KW-1185">Reference proteome</keyword>
<evidence type="ECO:0000256" key="10">
    <source>
        <dbReference type="ARBA" id="ARBA00048679"/>
    </source>
</evidence>
<keyword evidence="2" id="KW-0723">Serine/threonine-protein kinase</keyword>
<sequence length="858" mass="100712">MSNYNEAILKIKVALINRNNFLDLSSLNLTNLPDELGELTFLTNLDLSFNNFNRLPPIINSLFNLQRLNLSFNSFSYTNGIGFDFPNYLQIRELDLSNNLIDKIPQDLFNLEQLEDVILTNNPVLDNIPSYIIEKGIEYIDSYYEGIHFSETTDVIFEAKLIFVGQGEVGKTSLMKKLMNPEIEIIKGEENTTHGINIEKWFTRIPFSNEEIHHIIYNKFDYLEDDDEEIYLQELVESNFVYDEDEEIYYKEAKLNIWDFGGQDIYYSTHEFFLTKRSIYIFVWDARKEEELRGFEYWFNTINVLSEKSPVLIVMNKSDERSRPIDEISLKKQFQNIIGYHKVSCINGSGIFELYSSIINTFKQLPQIRDRLPKAWVIIRNKLRNLDRNYISFNEYTNICTSSNIPRSNVNILSEYLHDLGDILHFKKDPILRNMVILNPEWVTNACYNLIDNISIQDNYGRFSFNELSKFWKLNEYPRDKHYEIISLLQNFEICFNLIGTHDYIIPALLKVSSNYNSDFIIKNSKIKFEYDFKFMPEGLMARFICRNHFSIEKDYFWKYGVILKFDDSVSLIISEPISRKIKIFVTGEDCDALFGIIRKEFEIIFETLKLVRENDYNEMIPCNCDLCKNNISPYFHRFSVLKLFRQKNKLTIDCQKSAEAVEVLSLIKGYTKIRPIERTLENLLVVCAQLQNQRKLYDNKEDSRNGIIANALNNRGINAKDQTRLGSSPSKKSQGEIDIKLESSTGLPLSIFEGLNLDKLDTKKIHSHVEKMFYYDFNGLENNFLVIYCDSNKFSELWDKYKFAVVTANTKYKLEGEFHDVSDLYAYGSYIKVGKTMYKINENLNSLYHLFIDMADD</sequence>
<proteinExistence type="predicted"/>
<dbReference type="SUPFAM" id="SSF52540">
    <property type="entry name" value="P-loop containing nucleoside triphosphate hydrolases"/>
    <property type="match status" value="1"/>
</dbReference>
<keyword evidence="5" id="KW-0547">Nucleotide-binding</keyword>
<dbReference type="InterPro" id="IPR027417">
    <property type="entry name" value="P-loop_NTPase"/>
</dbReference>
<dbReference type="Gene3D" id="1.10.10.10">
    <property type="entry name" value="Winged helix-like DNA-binding domain superfamily/Winged helix DNA-binding domain"/>
    <property type="match status" value="1"/>
</dbReference>
<gene>
    <name evidence="12" type="ORF">GK091_03565</name>
</gene>
<evidence type="ECO:0000256" key="7">
    <source>
        <dbReference type="ARBA" id="ARBA00022840"/>
    </source>
</evidence>
<dbReference type="Gene3D" id="3.30.310.200">
    <property type="match status" value="1"/>
</dbReference>
<dbReference type="InterPro" id="IPR036388">
    <property type="entry name" value="WH-like_DNA-bd_sf"/>
</dbReference>
<evidence type="ECO:0000256" key="1">
    <source>
        <dbReference type="ARBA" id="ARBA00012513"/>
    </source>
</evidence>
<comment type="caution">
    <text evidence="12">The sequence shown here is derived from an EMBL/GenBank/DDBJ whole genome shotgun (WGS) entry which is preliminary data.</text>
</comment>
<dbReference type="EC" id="2.7.11.1" evidence="1"/>
<dbReference type="Gene3D" id="3.40.50.300">
    <property type="entry name" value="P-loop containing nucleotide triphosphate hydrolases"/>
    <property type="match status" value="1"/>
</dbReference>
<dbReference type="PANTHER" id="PTHR47679">
    <property type="entry name" value="PROTEIN TORNADO 1"/>
    <property type="match status" value="1"/>
</dbReference>
<dbReference type="Pfam" id="PF25497">
    <property type="entry name" value="COR-B"/>
    <property type="match status" value="1"/>
</dbReference>
<dbReference type="InterPro" id="IPR032171">
    <property type="entry name" value="COR-A"/>
</dbReference>
<keyword evidence="8" id="KW-0342">GTP-binding</keyword>
<dbReference type="PANTHER" id="PTHR47679:SF2">
    <property type="entry name" value="C-TERMINAL OF ROC (COR) DOMAIN-CONTAINING PROTEIN"/>
    <property type="match status" value="1"/>
</dbReference>
<dbReference type="Pfam" id="PF16095">
    <property type="entry name" value="COR-A"/>
    <property type="match status" value="1"/>
</dbReference>
<keyword evidence="6" id="KW-0418">Kinase</keyword>
<dbReference type="EMBL" id="JAAGNZ010000001">
    <property type="protein sequence ID" value="NEU65945.1"/>
    <property type="molecule type" value="Genomic_DNA"/>
</dbReference>
<dbReference type="PROSITE" id="PS51450">
    <property type="entry name" value="LRR"/>
    <property type="match status" value="2"/>
</dbReference>
<reference evidence="12 13" key="1">
    <citation type="submission" date="2020-02" db="EMBL/GenBank/DDBJ databases">
        <title>Draft genome sequence of two Spirosoma agri KCTC 52727 and Spirosoma terrae KCTC 52035.</title>
        <authorList>
            <person name="Rojas J."/>
            <person name="Ambika Manirajan B."/>
            <person name="Ratering S."/>
            <person name="Suarez C."/>
            <person name="Schnell S."/>
        </authorList>
    </citation>
    <scope>NUCLEOTIDE SEQUENCE [LARGE SCALE GENOMIC DNA]</scope>
    <source>
        <strain evidence="12 13">KCTC 52727</strain>
    </source>
</reference>
<accession>A0A6M0IDW3</accession>
<comment type="catalytic activity">
    <reaction evidence="10">
        <text>L-seryl-[protein] + ATP = O-phospho-L-seryl-[protein] + ADP + H(+)</text>
        <dbReference type="Rhea" id="RHEA:17989"/>
        <dbReference type="Rhea" id="RHEA-COMP:9863"/>
        <dbReference type="Rhea" id="RHEA-COMP:11604"/>
        <dbReference type="ChEBI" id="CHEBI:15378"/>
        <dbReference type="ChEBI" id="CHEBI:29999"/>
        <dbReference type="ChEBI" id="CHEBI:30616"/>
        <dbReference type="ChEBI" id="CHEBI:83421"/>
        <dbReference type="ChEBI" id="CHEBI:456216"/>
        <dbReference type="EC" id="2.7.11.1"/>
    </reaction>
</comment>
<dbReference type="InterPro" id="IPR032675">
    <property type="entry name" value="LRR_dom_sf"/>
</dbReference>
<dbReference type="InterPro" id="IPR001611">
    <property type="entry name" value="Leu-rich_rpt"/>
</dbReference>
<evidence type="ECO:0000313" key="13">
    <source>
        <dbReference type="Proteomes" id="UP000477386"/>
    </source>
</evidence>
<keyword evidence="4" id="KW-0677">Repeat</keyword>
<dbReference type="Gene3D" id="3.80.10.10">
    <property type="entry name" value="Ribonuclease Inhibitor"/>
    <property type="match status" value="1"/>
</dbReference>
<dbReference type="GO" id="GO:0004674">
    <property type="term" value="F:protein serine/threonine kinase activity"/>
    <property type="evidence" value="ECO:0007669"/>
    <property type="project" value="UniProtKB-KW"/>
</dbReference>
<dbReference type="InterPro" id="IPR020859">
    <property type="entry name" value="ROC"/>
</dbReference>
<evidence type="ECO:0000313" key="12">
    <source>
        <dbReference type="EMBL" id="NEU65945.1"/>
    </source>
</evidence>
<feature type="domain" description="Roc" evidence="11">
    <location>
        <begin position="152"/>
        <end position="365"/>
    </location>
</feature>
<dbReference type="Pfam" id="PF08477">
    <property type="entry name" value="Roc"/>
    <property type="match status" value="1"/>
</dbReference>
<evidence type="ECO:0000256" key="5">
    <source>
        <dbReference type="ARBA" id="ARBA00022741"/>
    </source>
</evidence>
<evidence type="ECO:0000256" key="4">
    <source>
        <dbReference type="ARBA" id="ARBA00022737"/>
    </source>
</evidence>
<evidence type="ECO:0000256" key="9">
    <source>
        <dbReference type="ARBA" id="ARBA00047899"/>
    </source>
</evidence>
<comment type="catalytic activity">
    <reaction evidence="9">
        <text>L-threonyl-[protein] + ATP = O-phospho-L-threonyl-[protein] + ADP + H(+)</text>
        <dbReference type="Rhea" id="RHEA:46608"/>
        <dbReference type="Rhea" id="RHEA-COMP:11060"/>
        <dbReference type="Rhea" id="RHEA-COMP:11605"/>
        <dbReference type="ChEBI" id="CHEBI:15378"/>
        <dbReference type="ChEBI" id="CHEBI:30013"/>
        <dbReference type="ChEBI" id="CHEBI:30616"/>
        <dbReference type="ChEBI" id="CHEBI:61977"/>
        <dbReference type="ChEBI" id="CHEBI:456216"/>
        <dbReference type="EC" id="2.7.11.1"/>
    </reaction>
</comment>
<evidence type="ECO:0000256" key="2">
    <source>
        <dbReference type="ARBA" id="ARBA00022527"/>
    </source>
</evidence>
<protein>
    <recommendedName>
        <fullName evidence="1">non-specific serine/threonine protein kinase</fullName>
        <ecNumber evidence="1">2.7.11.1</ecNumber>
    </recommendedName>
</protein>
<evidence type="ECO:0000256" key="3">
    <source>
        <dbReference type="ARBA" id="ARBA00022679"/>
    </source>
</evidence>
<keyword evidence="3" id="KW-0808">Transferase</keyword>
<dbReference type="SUPFAM" id="SSF52058">
    <property type="entry name" value="L domain-like"/>
    <property type="match status" value="1"/>
</dbReference>
<keyword evidence="7" id="KW-0067">ATP-binding</keyword>
<evidence type="ECO:0000256" key="8">
    <source>
        <dbReference type="ARBA" id="ARBA00023134"/>
    </source>
</evidence>
<dbReference type="RefSeq" id="WP_164035239.1">
    <property type="nucleotide sequence ID" value="NZ_JAAGNZ010000001.1"/>
</dbReference>
<dbReference type="PROSITE" id="PS51424">
    <property type="entry name" value="ROC"/>
    <property type="match status" value="1"/>
</dbReference>
<dbReference type="AlphaFoldDB" id="A0A6M0IDW3"/>
<dbReference type="GO" id="GO:0005524">
    <property type="term" value="F:ATP binding"/>
    <property type="evidence" value="ECO:0007669"/>
    <property type="project" value="UniProtKB-KW"/>
</dbReference>
<dbReference type="PRINTS" id="PR00449">
    <property type="entry name" value="RASTRNSFRMNG"/>
</dbReference>
<dbReference type="Proteomes" id="UP000477386">
    <property type="component" value="Unassembled WGS sequence"/>
</dbReference>
<organism evidence="12 13">
    <name type="scientific">Spirosoma agri</name>
    <dbReference type="NCBI Taxonomy" id="1987381"/>
    <lineage>
        <taxon>Bacteria</taxon>
        <taxon>Pseudomonadati</taxon>
        <taxon>Bacteroidota</taxon>
        <taxon>Cytophagia</taxon>
        <taxon>Cytophagales</taxon>
        <taxon>Cytophagaceae</taxon>
        <taxon>Spirosoma</taxon>
    </lineage>
</organism>